<evidence type="ECO:0000256" key="2">
    <source>
        <dbReference type="ARBA" id="ARBA00022448"/>
    </source>
</evidence>
<dbReference type="PIRSF" id="PIRSF000077">
    <property type="entry name" value="Thioredoxin"/>
    <property type="match status" value="1"/>
</dbReference>
<keyword evidence="14" id="KW-1185">Reference proteome</keyword>
<reference evidence="11 13" key="1">
    <citation type="submission" date="2019-03" db="EMBL/GenBank/DDBJ databases">
        <title>Genomic Encyclopedia of Type Strains, Phase IV (KMG-IV): sequencing the most valuable type-strain genomes for metagenomic binning, comparative biology and taxonomic classification.</title>
        <authorList>
            <person name="Goeker M."/>
        </authorList>
    </citation>
    <scope>NUCLEOTIDE SEQUENCE [LARGE SCALE GENOMIC DNA]</scope>
    <source>
        <strain evidence="11 13">DSM 28140</strain>
    </source>
</reference>
<dbReference type="PROSITE" id="PS51354">
    <property type="entry name" value="GLUTAREDOXIN_2"/>
    <property type="match status" value="1"/>
</dbReference>
<dbReference type="GO" id="GO:0045454">
    <property type="term" value="P:cell redox homeostasis"/>
    <property type="evidence" value="ECO:0007669"/>
    <property type="project" value="TreeGrafter"/>
</dbReference>
<dbReference type="Gene3D" id="3.40.30.10">
    <property type="entry name" value="Glutaredoxin"/>
    <property type="match status" value="1"/>
</dbReference>
<evidence type="ECO:0000313" key="13">
    <source>
        <dbReference type="Proteomes" id="UP000294619"/>
    </source>
</evidence>
<feature type="site" description="Deprotonates C-terminal active site Cys" evidence="8">
    <location>
        <position position="26"/>
    </location>
</feature>
<keyword evidence="3" id="KW-0249">Electron transport</keyword>
<keyword evidence="4 9" id="KW-1015">Disulfide bond</keyword>
<evidence type="ECO:0000256" key="7">
    <source>
        <dbReference type="PIRNR" id="PIRNR000077"/>
    </source>
</evidence>
<dbReference type="InterPro" id="IPR036249">
    <property type="entry name" value="Thioredoxin-like_sf"/>
</dbReference>
<sequence length="108" mass="11671">MSEVVHATDASFEQDVLQSNLPVVLDFWAPWCGPCKMIAPILDDIAVELDGKVKVVKINVDESQQVAAKFGVRSIPTLVIFKEAKAVATQVGALPKNQLIALIEKSIA</sequence>
<dbReference type="GO" id="GO:0015035">
    <property type="term" value="F:protein-disulfide reductase activity"/>
    <property type="evidence" value="ECO:0007669"/>
    <property type="project" value="UniProtKB-UniRule"/>
</dbReference>
<proteinExistence type="inferred from homology"/>
<dbReference type="InterPro" id="IPR013766">
    <property type="entry name" value="Thioredoxin_domain"/>
</dbReference>
<feature type="active site" description="Nucleophile" evidence="8">
    <location>
        <position position="35"/>
    </location>
</feature>
<evidence type="ECO:0000313" key="14">
    <source>
        <dbReference type="Proteomes" id="UP000305526"/>
    </source>
</evidence>
<dbReference type="CDD" id="cd02947">
    <property type="entry name" value="TRX_family"/>
    <property type="match status" value="1"/>
</dbReference>
<dbReference type="EMBL" id="VDGV01000027">
    <property type="protein sequence ID" value="TNG92576.1"/>
    <property type="molecule type" value="Genomic_DNA"/>
</dbReference>
<name>A0A4R3XYN9_9PAST</name>
<evidence type="ECO:0000256" key="9">
    <source>
        <dbReference type="PIRSR" id="PIRSR000077-4"/>
    </source>
</evidence>
<feature type="active site" description="Nucleophile" evidence="8">
    <location>
        <position position="32"/>
    </location>
</feature>
<feature type="site" description="Contributes to redox potential value" evidence="8">
    <location>
        <position position="34"/>
    </location>
</feature>
<dbReference type="InterPro" id="IPR005746">
    <property type="entry name" value="Thioredoxin"/>
</dbReference>
<dbReference type="SUPFAM" id="SSF52833">
    <property type="entry name" value="Thioredoxin-like"/>
    <property type="match status" value="1"/>
</dbReference>
<evidence type="ECO:0000256" key="5">
    <source>
        <dbReference type="ARBA" id="ARBA00023284"/>
    </source>
</evidence>
<organism evidence="11 13">
    <name type="scientific">Testudinibacter aquarius</name>
    <dbReference type="NCBI Taxonomy" id="1524974"/>
    <lineage>
        <taxon>Bacteria</taxon>
        <taxon>Pseudomonadati</taxon>
        <taxon>Pseudomonadota</taxon>
        <taxon>Gammaproteobacteria</taxon>
        <taxon>Pasteurellales</taxon>
        <taxon>Pasteurellaceae</taxon>
        <taxon>Testudinibacter</taxon>
    </lineage>
</organism>
<dbReference type="GO" id="GO:0005829">
    <property type="term" value="C:cytosol"/>
    <property type="evidence" value="ECO:0007669"/>
    <property type="project" value="TreeGrafter"/>
</dbReference>
<dbReference type="PRINTS" id="PR00421">
    <property type="entry name" value="THIOREDOXIN"/>
</dbReference>
<evidence type="ECO:0000256" key="6">
    <source>
        <dbReference type="NCBIfam" id="TIGR01068"/>
    </source>
</evidence>
<evidence type="ECO:0000259" key="10">
    <source>
        <dbReference type="PROSITE" id="PS51352"/>
    </source>
</evidence>
<evidence type="ECO:0000256" key="3">
    <source>
        <dbReference type="ARBA" id="ARBA00022982"/>
    </source>
</evidence>
<dbReference type="AlphaFoldDB" id="A0A4R3XYN9"/>
<gene>
    <name evidence="12" type="primary">trxA</name>
    <name evidence="11" type="ORF">EDC16_11228</name>
    <name evidence="12" type="ORF">FHQ21_04080</name>
</gene>
<dbReference type="FunFam" id="3.40.30.10:FF:000001">
    <property type="entry name" value="Thioredoxin"/>
    <property type="match status" value="1"/>
</dbReference>
<keyword evidence="5 9" id="KW-0676">Redox-active center</keyword>
<evidence type="ECO:0000313" key="11">
    <source>
        <dbReference type="EMBL" id="TCV84197.1"/>
    </source>
</evidence>
<comment type="caution">
    <text evidence="11">The sequence shown here is derived from an EMBL/GenBank/DDBJ whole genome shotgun (WGS) entry which is preliminary data.</text>
</comment>
<dbReference type="Pfam" id="PF00085">
    <property type="entry name" value="Thioredoxin"/>
    <property type="match status" value="1"/>
</dbReference>
<feature type="site" description="Contributes to redox potential value" evidence="8">
    <location>
        <position position="33"/>
    </location>
</feature>
<protein>
    <recommendedName>
        <fullName evidence="6 7">Thioredoxin</fullName>
    </recommendedName>
</protein>
<evidence type="ECO:0000256" key="4">
    <source>
        <dbReference type="ARBA" id="ARBA00023157"/>
    </source>
</evidence>
<dbReference type="PROSITE" id="PS51352">
    <property type="entry name" value="THIOREDOXIN_2"/>
    <property type="match status" value="1"/>
</dbReference>
<dbReference type="PROSITE" id="PS00194">
    <property type="entry name" value="THIOREDOXIN_1"/>
    <property type="match status" value="1"/>
</dbReference>
<reference evidence="12 14" key="2">
    <citation type="submission" date="2019-05" db="EMBL/GenBank/DDBJ databases">
        <title>Pasteurellaceae isolates from reptiles.</title>
        <authorList>
            <person name="Bojesen A.M."/>
            <person name="Lund E."/>
        </authorList>
    </citation>
    <scope>NUCLEOTIDE SEQUENCE [LARGE SCALE GENOMIC DNA]</scope>
    <source>
        <strain evidence="12 14">ELNT2x</strain>
    </source>
</reference>
<evidence type="ECO:0000313" key="12">
    <source>
        <dbReference type="EMBL" id="TNG92576.1"/>
    </source>
</evidence>
<dbReference type="Proteomes" id="UP000305526">
    <property type="component" value="Unassembled WGS sequence"/>
</dbReference>
<dbReference type="PANTHER" id="PTHR45663">
    <property type="entry name" value="GEO12009P1"/>
    <property type="match status" value="1"/>
</dbReference>
<dbReference type="RefSeq" id="WP_132967909.1">
    <property type="nucleotide sequence ID" value="NZ_LEKL01000021.1"/>
</dbReference>
<dbReference type="NCBIfam" id="TIGR01068">
    <property type="entry name" value="thioredoxin"/>
    <property type="match status" value="1"/>
</dbReference>
<dbReference type="InterPro" id="IPR017937">
    <property type="entry name" value="Thioredoxin_CS"/>
</dbReference>
<feature type="disulfide bond" description="Redox-active" evidence="9">
    <location>
        <begin position="32"/>
        <end position="35"/>
    </location>
</feature>
<keyword evidence="2" id="KW-0813">Transport</keyword>
<dbReference type="Proteomes" id="UP000294619">
    <property type="component" value="Unassembled WGS sequence"/>
</dbReference>
<comment type="similarity">
    <text evidence="1 7">Belongs to the thioredoxin family.</text>
</comment>
<dbReference type="EMBL" id="SMCP01000012">
    <property type="protein sequence ID" value="TCV84197.1"/>
    <property type="molecule type" value="Genomic_DNA"/>
</dbReference>
<dbReference type="PANTHER" id="PTHR45663:SF11">
    <property type="entry name" value="GEO12009P1"/>
    <property type="match status" value="1"/>
</dbReference>
<feature type="domain" description="Thioredoxin" evidence="10">
    <location>
        <begin position="1"/>
        <end position="108"/>
    </location>
</feature>
<evidence type="ECO:0000256" key="1">
    <source>
        <dbReference type="ARBA" id="ARBA00008987"/>
    </source>
</evidence>
<accession>A0A4R3XYN9</accession>
<evidence type="ECO:0000256" key="8">
    <source>
        <dbReference type="PIRSR" id="PIRSR000077-1"/>
    </source>
</evidence>